<dbReference type="AlphaFoldDB" id="A0A1M5NY19"/>
<dbReference type="Proteomes" id="UP000243255">
    <property type="component" value="Unassembled WGS sequence"/>
</dbReference>
<dbReference type="Gene3D" id="1.20.1260.10">
    <property type="match status" value="1"/>
</dbReference>
<dbReference type="SUPFAM" id="SSF47240">
    <property type="entry name" value="Ferritin-like"/>
    <property type="match status" value="1"/>
</dbReference>
<dbReference type="OrthoDB" id="1706542at2"/>
<accession>A0A1M5NY19</accession>
<proteinExistence type="predicted"/>
<keyword evidence="2" id="KW-1185">Reference proteome</keyword>
<dbReference type="EMBL" id="FQWX01000012">
    <property type="protein sequence ID" value="SHG94367.1"/>
    <property type="molecule type" value="Genomic_DNA"/>
</dbReference>
<dbReference type="InterPro" id="IPR012347">
    <property type="entry name" value="Ferritin-like"/>
</dbReference>
<evidence type="ECO:0000313" key="2">
    <source>
        <dbReference type="Proteomes" id="UP000243255"/>
    </source>
</evidence>
<keyword evidence="1" id="KW-0167">Capsid protein</keyword>
<dbReference type="CDD" id="cd00657">
    <property type="entry name" value="Ferritin_like"/>
    <property type="match status" value="1"/>
</dbReference>
<sequence length="168" mass="19470">MINLTTKEKFLLEDEKQQEQLCVDKYNSFANKAEDPELKNLFSQLAQKEQEHLDSINQLLSGVVPSTNQQQGQQQSQQMQNSQQNFMNLNSSSMNSGLQNNSYSEHDKTLCIDALSTEKYVSSTYNTAIFEFVDKDVRQLLNHIQKEEQEHGEKIFNYMSQKGMYNVQ</sequence>
<gene>
    <name evidence="1" type="ORF">SAMN04488530_11223</name>
</gene>
<dbReference type="InterPro" id="IPR012851">
    <property type="entry name" value="Spore_coat_CotF-like"/>
</dbReference>
<dbReference type="STRING" id="1121321.SAMN04488530_11223"/>
<protein>
    <submittedName>
        <fullName evidence="1">Spore coat protein CotF</fullName>
    </submittedName>
</protein>
<reference evidence="2" key="1">
    <citation type="submission" date="2016-11" db="EMBL/GenBank/DDBJ databases">
        <authorList>
            <person name="Varghese N."/>
            <person name="Submissions S."/>
        </authorList>
    </citation>
    <scope>NUCLEOTIDE SEQUENCE [LARGE SCALE GENOMIC DNA]</scope>
    <source>
        <strain evidence="2">DSM 2635</strain>
    </source>
</reference>
<organism evidence="1 2">
    <name type="scientific">Asaccharospora irregularis DSM 2635</name>
    <dbReference type="NCBI Taxonomy" id="1121321"/>
    <lineage>
        <taxon>Bacteria</taxon>
        <taxon>Bacillati</taxon>
        <taxon>Bacillota</taxon>
        <taxon>Clostridia</taxon>
        <taxon>Peptostreptococcales</taxon>
        <taxon>Peptostreptococcaceae</taxon>
        <taxon>Asaccharospora</taxon>
    </lineage>
</organism>
<keyword evidence="1" id="KW-0946">Virion</keyword>
<name>A0A1M5NY19_9FIRM</name>
<evidence type="ECO:0000313" key="1">
    <source>
        <dbReference type="EMBL" id="SHG94367.1"/>
    </source>
</evidence>
<dbReference type="RefSeq" id="WP_073125693.1">
    <property type="nucleotide sequence ID" value="NZ_FQWX01000012.1"/>
</dbReference>
<dbReference type="Pfam" id="PF07875">
    <property type="entry name" value="Coat_F"/>
    <property type="match status" value="1"/>
</dbReference>
<dbReference type="InterPro" id="IPR009078">
    <property type="entry name" value="Ferritin-like_SF"/>
</dbReference>